<dbReference type="AlphaFoldDB" id="A0A670ZEW1"/>
<evidence type="ECO:0008006" key="3">
    <source>
        <dbReference type="Google" id="ProtNLM"/>
    </source>
</evidence>
<sequence>MRQWCIKFKNGQTKVHDEQRSGRPSIVTDELVVKVNDKIHENCCFTVTELSISFPQISHGLLHEIVTQKLGYHRFCARWVPKILTGNHKSQRMAASLTFLYSYDKDGDSFLDRIVTGDETWVKHVSSETKLQSMQWGHTNSSPKPRKCLQTFSARKIMVTVFWDRQGVLLIDFLEHGATINFVRYCEMLQKLRKAIQNKHKEKLSSKILFLHVNARPHTANRTREVLNAFKWEIFPHPPYSPDLALSDYHLFLRMKTWLGTQRFYDNAELWAGVTDWLKSQAAEFYDNGITKLVHRYDKCFNLFGEYVEK</sequence>
<dbReference type="InterPro" id="IPR036397">
    <property type="entry name" value="RNaseH_sf"/>
</dbReference>
<dbReference type="PANTHER" id="PTHR46060:SF1">
    <property type="entry name" value="MARINER MOS1 TRANSPOSASE-LIKE PROTEIN"/>
    <property type="match status" value="1"/>
</dbReference>
<keyword evidence="2" id="KW-1185">Reference proteome</keyword>
<dbReference type="InterPro" id="IPR052709">
    <property type="entry name" value="Transposase-MT_Hybrid"/>
</dbReference>
<dbReference type="Gene3D" id="3.30.420.10">
    <property type="entry name" value="Ribonuclease H-like superfamily/Ribonuclease H"/>
    <property type="match status" value="1"/>
</dbReference>
<dbReference type="InterPro" id="IPR001888">
    <property type="entry name" value="Transposase_1"/>
</dbReference>
<dbReference type="Pfam" id="PF01359">
    <property type="entry name" value="Transposase_1"/>
    <property type="match status" value="1"/>
</dbReference>
<name>A0A670ZEW1_PSETE</name>
<proteinExistence type="predicted"/>
<reference evidence="1" key="1">
    <citation type="submission" date="2025-08" db="UniProtKB">
        <authorList>
            <consortium name="Ensembl"/>
        </authorList>
    </citation>
    <scope>IDENTIFICATION</scope>
</reference>
<dbReference type="GO" id="GO:0003676">
    <property type="term" value="F:nucleic acid binding"/>
    <property type="evidence" value="ECO:0007669"/>
    <property type="project" value="InterPro"/>
</dbReference>
<dbReference type="PANTHER" id="PTHR46060">
    <property type="entry name" value="MARINER MOS1 TRANSPOSASE-LIKE PROTEIN"/>
    <property type="match status" value="1"/>
</dbReference>
<accession>A0A670ZEW1</accession>
<evidence type="ECO:0000313" key="2">
    <source>
        <dbReference type="Proteomes" id="UP000472273"/>
    </source>
</evidence>
<dbReference type="OMA" id="CITHREI"/>
<protein>
    <recommendedName>
        <fullName evidence="3">Histone-lysine N-methyltransferase SETMAR</fullName>
    </recommendedName>
</protein>
<dbReference type="Ensembl" id="ENSPTXT00000020700.1">
    <property type="protein sequence ID" value="ENSPTXP00000020086.1"/>
    <property type="gene ID" value="ENSPTXG00000013907.1"/>
</dbReference>
<dbReference type="GeneTree" id="ENSGT00440000033232"/>
<reference evidence="1" key="2">
    <citation type="submission" date="2025-09" db="UniProtKB">
        <authorList>
            <consortium name="Ensembl"/>
        </authorList>
    </citation>
    <scope>IDENTIFICATION</scope>
</reference>
<organism evidence="1 2">
    <name type="scientific">Pseudonaja textilis</name>
    <name type="common">Eastern brown snake</name>
    <dbReference type="NCBI Taxonomy" id="8673"/>
    <lineage>
        <taxon>Eukaryota</taxon>
        <taxon>Metazoa</taxon>
        <taxon>Chordata</taxon>
        <taxon>Craniata</taxon>
        <taxon>Vertebrata</taxon>
        <taxon>Euteleostomi</taxon>
        <taxon>Lepidosauria</taxon>
        <taxon>Squamata</taxon>
        <taxon>Bifurcata</taxon>
        <taxon>Unidentata</taxon>
        <taxon>Episquamata</taxon>
        <taxon>Toxicofera</taxon>
        <taxon>Serpentes</taxon>
        <taxon>Colubroidea</taxon>
        <taxon>Elapidae</taxon>
        <taxon>Hydrophiinae</taxon>
        <taxon>Pseudonaja</taxon>
    </lineage>
</organism>
<evidence type="ECO:0000313" key="1">
    <source>
        <dbReference type="Ensembl" id="ENSPTXP00000020086.1"/>
    </source>
</evidence>
<dbReference type="Proteomes" id="UP000472273">
    <property type="component" value="Unplaced"/>
</dbReference>